<accession>A0A0F9CR51</accession>
<evidence type="ECO:0000256" key="7">
    <source>
        <dbReference type="ARBA" id="ARBA00023014"/>
    </source>
</evidence>
<dbReference type="InterPro" id="IPR007197">
    <property type="entry name" value="rSAM"/>
</dbReference>
<keyword evidence="7" id="KW-0411">Iron-sulfur</keyword>
<evidence type="ECO:0000256" key="6">
    <source>
        <dbReference type="ARBA" id="ARBA00023004"/>
    </source>
</evidence>
<dbReference type="GO" id="GO:0051539">
    <property type="term" value="F:4 iron, 4 sulfur cluster binding"/>
    <property type="evidence" value="ECO:0007669"/>
    <property type="project" value="UniProtKB-KW"/>
</dbReference>
<dbReference type="CDD" id="cd01335">
    <property type="entry name" value="Radical_SAM"/>
    <property type="match status" value="1"/>
</dbReference>
<dbReference type="PANTHER" id="PTHR43409:SF7">
    <property type="entry name" value="BLL1977 PROTEIN"/>
    <property type="match status" value="1"/>
</dbReference>
<evidence type="ECO:0000256" key="4">
    <source>
        <dbReference type="ARBA" id="ARBA00022691"/>
    </source>
</evidence>
<dbReference type="InterPro" id="IPR034466">
    <property type="entry name" value="Methyltransferase_Class_B"/>
</dbReference>
<dbReference type="Pfam" id="PF04055">
    <property type="entry name" value="Radical_SAM"/>
    <property type="match status" value="1"/>
</dbReference>
<dbReference type="PROSITE" id="PS51918">
    <property type="entry name" value="RADICAL_SAM"/>
    <property type="match status" value="1"/>
</dbReference>
<keyword evidence="4" id="KW-0949">S-adenosyl-L-methionine</keyword>
<keyword evidence="6" id="KW-0408">Iron</keyword>
<protein>
    <submittedName>
        <fullName evidence="10">Uncharacterized protein</fullName>
    </submittedName>
</protein>
<dbReference type="InterPro" id="IPR023404">
    <property type="entry name" value="rSAM_horseshoe"/>
</dbReference>
<dbReference type="GO" id="GO:0046872">
    <property type="term" value="F:metal ion binding"/>
    <property type="evidence" value="ECO:0007669"/>
    <property type="project" value="UniProtKB-KW"/>
</dbReference>
<dbReference type="SFLD" id="SFLDG01082">
    <property type="entry name" value="B12-binding_domain_containing"/>
    <property type="match status" value="1"/>
</dbReference>
<name>A0A0F9CR51_9ZZZZ</name>
<evidence type="ECO:0000259" key="9">
    <source>
        <dbReference type="PROSITE" id="PS51918"/>
    </source>
</evidence>
<dbReference type="InterPro" id="IPR058240">
    <property type="entry name" value="rSAM_sf"/>
</dbReference>
<feature type="non-terminal residue" evidence="10">
    <location>
        <position position="476"/>
    </location>
</feature>
<dbReference type="GO" id="GO:0005829">
    <property type="term" value="C:cytosol"/>
    <property type="evidence" value="ECO:0007669"/>
    <property type="project" value="TreeGrafter"/>
</dbReference>
<dbReference type="Pfam" id="PF02310">
    <property type="entry name" value="B12-binding"/>
    <property type="match status" value="1"/>
</dbReference>
<gene>
    <name evidence="10" type="ORF">LCGC14_2370540</name>
</gene>
<dbReference type="EMBL" id="LAZR01034932">
    <property type="protein sequence ID" value="KKL28897.1"/>
    <property type="molecule type" value="Genomic_DNA"/>
</dbReference>
<organism evidence="10">
    <name type="scientific">marine sediment metagenome</name>
    <dbReference type="NCBI Taxonomy" id="412755"/>
    <lineage>
        <taxon>unclassified sequences</taxon>
        <taxon>metagenomes</taxon>
        <taxon>ecological metagenomes</taxon>
    </lineage>
</organism>
<feature type="domain" description="Radical SAM core" evidence="9">
    <location>
        <begin position="182"/>
        <end position="415"/>
    </location>
</feature>
<dbReference type="SUPFAM" id="SSF102114">
    <property type="entry name" value="Radical SAM enzymes"/>
    <property type="match status" value="1"/>
</dbReference>
<evidence type="ECO:0000259" key="8">
    <source>
        <dbReference type="PROSITE" id="PS51332"/>
    </source>
</evidence>
<keyword evidence="3" id="KW-0808">Transferase</keyword>
<dbReference type="GO" id="GO:0003824">
    <property type="term" value="F:catalytic activity"/>
    <property type="evidence" value="ECO:0007669"/>
    <property type="project" value="InterPro"/>
</dbReference>
<evidence type="ECO:0000256" key="2">
    <source>
        <dbReference type="ARBA" id="ARBA00022603"/>
    </source>
</evidence>
<feature type="domain" description="B12-binding" evidence="8">
    <location>
        <begin position="8"/>
        <end position="135"/>
    </location>
</feature>
<evidence type="ECO:0000256" key="5">
    <source>
        <dbReference type="ARBA" id="ARBA00022723"/>
    </source>
</evidence>
<comment type="cofactor">
    <cofactor evidence="1">
        <name>[4Fe-4S] cluster</name>
        <dbReference type="ChEBI" id="CHEBI:49883"/>
    </cofactor>
</comment>
<evidence type="ECO:0000256" key="3">
    <source>
        <dbReference type="ARBA" id="ARBA00022679"/>
    </source>
</evidence>
<dbReference type="PANTHER" id="PTHR43409">
    <property type="entry name" value="ANAEROBIC MAGNESIUM-PROTOPORPHYRIN IX MONOMETHYL ESTER CYCLASE-RELATED"/>
    <property type="match status" value="1"/>
</dbReference>
<dbReference type="SFLD" id="SFLDS00029">
    <property type="entry name" value="Radical_SAM"/>
    <property type="match status" value="1"/>
</dbReference>
<comment type="caution">
    <text evidence="10">The sequence shown here is derived from an EMBL/GenBank/DDBJ whole genome shotgun (WGS) entry which is preliminary data.</text>
</comment>
<sequence>MKILYINPSRIASGLDAIIKGPPLNLISIAAMVPEHEAELFDFKVHKYSENRFRSNLNRSDIVAITSMTPQISHALEVAQMAKNQGCTTIIGGYQPTLVPDFVAKHTAVDYAIRGEGEHTYKELIDYINGDKKRMTLKDIDGLSYKNKEGKVIHNQERQLEPNLDNFPMPRRDLLDDKKYIYLGTRVAQLESSRGCPHNCKFCCIIKMWRNSNRPMTYRTKSIKRIMQEVYDIDFRNNFIFFCEDNFTIKIKRTKKILETLIRSGVPNKIYFSCQSRVDSLYRNQWLIDLMHKAGMRQVFLGIESVHQQSLDAMNKRNTTPDMVRKVVSMLQDRGISIFGGMIIGFPGETKTMVRQNIQYAKSLNMSIVQFTPITAFPGTEFYNEMSEKKMVTSHDYKHYNLFYPMMRTEQLSSNELYQLVGEAYSAYYLSKGWVRTMAKRYINPFGKFNWMSRNIPRFIKTVGITAVDMFLSMGI</sequence>
<dbReference type="CDD" id="cd02068">
    <property type="entry name" value="radical_SAM_B12_BD"/>
    <property type="match status" value="1"/>
</dbReference>
<proteinExistence type="predicted"/>
<dbReference type="GO" id="GO:0031419">
    <property type="term" value="F:cobalamin binding"/>
    <property type="evidence" value="ECO:0007669"/>
    <property type="project" value="InterPro"/>
</dbReference>
<dbReference type="PROSITE" id="PS51332">
    <property type="entry name" value="B12_BINDING"/>
    <property type="match status" value="1"/>
</dbReference>
<keyword evidence="2" id="KW-0489">Methyltransferase</keyword>
<dbReference type="AlphaFoldDB" id="A0A0F9CR51"/>
<dbReference type="InterPro" id="IPR051198">
    <property type="entry name" value="BchE-like"/>
</dbReference>
<dbReference type="Gene3D" id="3.80.30.20">
    <property type="entry name" value="tm_1862 like domain"/>
    <property type="match status" value="1"/>
</dbReference>
<dbReference type="SFLD" id="SFLDG01123">
    <property type="entry name" value="methyltransferase_(Class_B)"/>
    <property type="match status" value="1"/>
</dbReference>
<dbReference type="SMART" id="SM00729">
    <property type="entry name" value="Elp3"/>
    <property type="match status" value="1"/>
</dbReference>
<evidence type="ECO:0000313" key="10">
    <source>
        <dbReference type="EMBL" id="KKL28897.1"/>
    </source>
</evidence>
<dbReference type="InterPro" id="IPR006638">
    <property type="entry name" value="Elp3/MiaA/NifB-like_rSAM"/>
</dbReference>
<reference evidence="10" key="1">
    <citation type="journal article" date="2015" name="Nature">
        <title>Complex archaea that bridge the gap between prokaryotes and eukaryotes.</title>
        <authorList>
            <person name="Spang A."/>
            <person name="Saw J.H."/>
            <person name="Jorgensen S.L."/>
            <person name="Zaremba-Niedzwiedzka K."/>
            <person name="Martijn J."/>
            <person name="Lind A.E."/>
            <person name="van Eijk R."/>
            <person name="Schleper C."/>
            <person name="Guy L."/>
            <person name="Ettema T.J."/>
        </authorList>
    </citation>
    <scope>NUCLEOTIDE SEQUENCE</scope>
</reference>
<dbReference type="InterPro" id="IPR006158">
    <property type="entry name" value="Cobalamin-bd"/>
</dbReference>
<evidence type="ECO:0000256" key="1">
    <source>
        <dbReference type="ARBA" id="ARBA00001966"/>
    </source>
</evidence>
<dbReference type="Gene3D" id="3.40.50.280">
    <property type="entry name" value="Cobalamin-binding domain"/>
    <property type="match status" value="1"/>
</dbReference>
<keyword evidence="5" id="KW-0479">Metal-binding</keyword>